<evidence type="ECO:0000313" key="1">
    <source>
        <dbReference type="EMBL" id="GER04599.1"/>
    </source>
</evidence>
<accession>A0A5A7NC20</accession>
<dbReference type="AlphaFoldDB" id="A0A5A7NC20"/>
<comment type="caution">
    <text evidence="1">The sequence shown here is derived from an EMBL/GenBank/DDBJ whole genome shotgun (WGS) entry which is preliminary data.</text>
</comment>
<dbReference type="InterPro" id="IPR003772">
    <property type="entry name" value="YceD"/>
</dbReference>
<name>A0A5A7NC20_9PROT</name>
<gene>
    <name evidence="1" type="ORF">JCM17846_22810</name>
</gene>
<protein>
    <recommendedName>
        <fullName evidence="3">DUF177 domain-containing protein</fullName>
    </recommendedName>
</protein>
<sequence>MTVFHHIISRDSLDKEPLFLDLKADEAIREALSQRFELPAINALEGDVEINAIEGGMKLSGQLRADLVQQCVLTLQPIVVRLDEPFAIYYLADDLPEEDGEAIVDAEHEDVVALIDGKVDVGEALAQTLSLALDPFPRAEDAVLPQGVISEDELKISHRRDNPFSILEKLRDKT</sequence>
<reference evidence="1 2" key="1">
    <citation type="submission" date="2019-09" db="EMBL/GenBank/DDBJ databases">
        <title>NBRP : Genome information of microbial organism related human and environment.</title>
        <authorList>
            <person name="Hattori M."/>
            <person name="Oshima K."/>
            <person name="Inaba H."/>
            <person name="Suda W."/>
            <person name="Sakamoto M."/>
            <person name="Iino T."/>
            <person name="Kitahara M."/>
            <person name="Oshida Y."/>
            <person name="Iida T."/>
            <person name="Kudo T."/>
            <person name="Itoh T."/>
            <person name="Ohkuma M."/>
        </authorList>
    </citation>
    <scope>NUCLEOTIDE SEQUENCE [LARGE SCALE GENOMIC DNA]</scope>
    <source>
        <strain evidence="1 2">Q-1</strain>
    </source>
</reference>
<dbReference type="Proteomes" id="UP000324996">
    <property type="component" value="Unassembled WGS sequence"/>
</dbReference>
<evidence type="ECO:0008006" key="3">
    <source>
        <dbReference type="Google" id="ProtNLM"/>
    </source>
</evidence>
<evidence type="ECO:0000313" key="2">
    <source>
        <dbReference type="Proteomes" id="UP000324996"/>
    </source>
</evidence>
<dbReference type="EMBL" id="BKCN01000012">
    <property type="protein sequence ID" value="GER04599.1"/>
    <property type="molecule type" value="Genomic_DNA"/>
</dbReference>
<proteinExistence type="predicted"/>
<dbReference type="RefSeq" id="WP_052371047.1">
    <property type="nucleotide sequence ID" value="NZ_BKCN01000012.1"/>
</dbReference>
<keyword evidence="2" id="KW-1185">Reference proteome</keyword>
<dbReference type="Pfam" id="PF02620">
    <property type="entry name" value="YceD"/>
    <property type="match status" value="1"/>
</dbReference>
<organism evidence="1 2">
    <name type="scientific">Iodidimonas nitroreducens</name>
    <dbReference type="NCBI Taxonomy" id="1236968"/>
    <lineage>
        <taxon>Bacteria</taxon>
        <taxon>Pseudomonadati</taxon>
        <taxon>Pseudomonadota</taxon>
        <taxon>Alphaproteobacteria</taxon>
        <taxon>Iodidimonadales</taxon>
        <taxon>Iodidimonadaceae</taxon>
        <taxon>Iodidimonas</taxon>
    </lineage>
</organism>